<feature type="domain" description="ATP-grasp" evidence="3">
    <location>
        <begin position="109"/>
        <end position="363"/>
    </location>
</feature>
<protein>
    <recommendedName>
        <fullName evidence="3">ATP-grasp domain-containing protein</fullName>
    </recommendedName>
</protein>
<evidence type="ECO:0000313" key="5">
    <source>
        <dbReference type="Proteomes" id="UP001501736"/>
    </source>
</evidence>
<name>A0ABP6RFR4_9MICC</name>
<evidence type="ECO:0000313" key="4">
    <source>
        <dbReference type="EMBL" id="GAA3287793.1"/>
    </source>
</evidence>
<gene>
    <name evidence="4" type="ORF">GCM10020260_24960</name>
</gene>
<evidence type="ECO:0000259" key="3">
    <source>
        <dbReference type="PROSITE" id="PS50975"/>
    </source>
</evidence>
<dbReference type="RefSeq" id="WP_344721899.1">
    <property type="nucleotide sequence ID" value="NZ_BAAAYG010000014.1"/>
</dbReference>
<dbReference type="Gene3D" id="3.30.470.20">
    <property type="entry name" value="ATP-grasp fold, B domain"/>
    <property type="match status" value="1"/>
</dbReference>
<feature type="region of interest" description="Disordered" evidence="2">
    <location>
        <begin position="1"/>
        <end position="22"/>
    </location>
</feature>
<dbReference type="InterPro" id="IPR011761">
    <property type="entry name" value="ATP-grasp"/>
</dbReference>
<accession>A0ABP6RFR4</accession>
<reference evidence="5" key="1">
    <citation type="journal article" date="2019" name="Int. J. Syst. Evol. Microbiol.">
        <title>The Global Catalogue of Microorganisms (GCM) 10K type strain sequencing project: providing services to taxonomists for standard genome sequencing and annotation.</title>
        <authorList>
            <consortium name="The Broad Institute Genomics Platform"/>
            <consortium name="The Broad Institute Genome Sequencing Center for Infectious Disease"/>
            <person name="Wu L."/>
            <person name="Ma J."/>
        </authorList>
    </citation>
    <scope>NUCLEOTIDE SEQUENCE [LARGE SCALE GENOMIC DNA]</scope>
    <source>
        <strain evidence="5">JCM 11483</strain>
    </source>
</reference>
<evidence type="ECO:0000256" key="2">
    <source>
        <dbReference type="SAM" id="MobiDB-lite"/>
    </source>
</evidence>
<organism evidence="4 5">
    <name type="scientific">Nesterenkonia halobia</name>
    <dbReference type="NCBI Taxonomy" id="37922"/>
    <lineage>
        <taxon>Bacteria</taxon>
        <taxon>Bacillati</taxon>
        <taxon>Actinomycetota</taxon>
        <taxon>Actinomycetes</taxon>
        <taxon>Micrococcales</taxon>
        <taxon>Micrococcaceae</taxon>
        <taxon>Nesterenkonia</taxon>
    </lineage>
</organism>
<dbReference type="InterPro" id="IPR013815">
    <property type="entry name" value="ATP_grasp_subdomain_1"/>
</dbReference>
<dbReference type="PANTHER" id="PTHR21621:SF0">
    <property type="entry name" value="BETA-CITRYLGLUTAMATE SYNTHASE B-RELATED"/>
    <property type="match status" value="1"/>
</dbReference>
<keyword evidence="1" id="KW-0067">ATP-binding</keyword>
<dbReference type="Proteomes" id="UP001501736">
    <property type="component" value="Unassembled WGS sequence"/>
</dbReference>
<dbReference type="SUPFAM" id="SSF56059">
    <property type="entry name" value="Glutathione synthetase ATP-binding domain-like"/>
    <property type="match status" value="1"/>
</dbReference>
<keyword evidence="5" id="KW-1185">Reference proteome</keyword>
<keyword evidence="1" id="KW-0547">Nucleotide-binding</keyword>
<proteinExistence type="predicted"/>
<comment type="caution">
    <text evidence="4">The sequence shown here is derived from an EMBL/GenBank/DDBJ whole genome shotgun (WGS) entry which is preliminary data.</text>
</comment>
<dbReference type="EMBL" id="BAAAYG010000014">
    <property type="protein sequence ID" value="GAA3287793.1"/>
    <property type="molecule type" value="Genomic_DNA"/>
</dbReference>
<feature type="compositionally biased region" description="Low complexity" evidence="2">
    <location>
        <begin position="10"/>
        <end position="22"/>
    </location>
</feature>
<dbReference type="PROSITE" id="PS50975">
    <property type="entry name" value="ATP_GRASP"/>
    <property type="match status" value="1"/>
</dbReference>
<dbReference type="Gene3D" id="3.30.1490.20">
    <property type="entry name" value="ATP-grasp fold, A domain"/>
    <property type="match status" value="1"/>
</dbReference>
<dbReference type="PANTHER" id="PTHR21621">
    <property type="entry name" value="RIBOSOMAL PROTEIN S6 MODIFICATION PROTEIN"/>
    <property type="match status" value="1"/>
</dbReference>
<evidence type="ECO:0000256" key="1">
    <source>
        <dbReference type="PROSITE-ProRule" id="PRU00409"/>
    </source>
</evidence>
<sequence length="368" mass="38452">MPRVSDTARPSGPAPGSTTSPTDAFEVLRTFLAEHGGGTPVDYSETRVQSAATLLTRAARRRKLGVSKVYRNHQIITGGGRVVGGFAGHLTSLASDEADRAALSIPRVRGLLTRAGIPIPEGSWFAPEDVEAGAAWFSELGAEAVVKPAFSQDGAGVTRHVRDGETFRAAWENAVSRRGEAVGADSAVVVERHHSGLDLRVFVVGEELVAAMARVPLFCLGDGRRTVRELASEAAARREAHPRLGTHAHDALAHAEASGIPLDEISEDGRPYLLGEDVAAPAGGVTVDVTGALGEELQTLAVDAAWAVPGCKAAGVDLLVQGLESVGEAVVLDVDARAGIAAHQYPWIGRRRAVADAIVQQMAATTRG</sequence>